<proteinExistence type="predicted"/>
<accession>A0ABT1A7F4</accession>
<reference evidence="2" key="1">
    <citation type="submission" date="2021-04" db="EMBL/GenBank/DDBJ databases">
        <title>Pseudonocardia sp. nov., isolated from sandy soil of mangrove forest.</title>
        <authorList>
            <person name="Zan Z."/>
            <person name="Huang R."/>
            <person name="Liu W."/>
        </authorList>
    </citation>
    <scope>NUCLEOTIDE SEQUENCE</scope>
    <source>
        <strain evidence="2">S2-4</strain>
    </source>
</reference>
<evidence type="ECO:0000256" key="1">
    <source>
        <dbReference type="SAM" id="MobiDB-lite"/>
    </source>
</evidence>
<name>A0ABT1A7F4_9PSEU</name>
<protein>
    <submittedName>
        <fullName evidence="2">Uncharacterized protein</fullName>
    </submittedName>
</protein>
<evidence type="ECO:0000313" key="3">
    <source>
        <dbReference type="Proteomes" id="UP001165283"/>
    </source>
</evidence>
<sequence>MASRDRSLDGLLATWQAWSTRSMFTRLAEKAEREGNDEQAAILRGVVDGEPEVGPLEALTAQHELSSLLNLWEWQTVRAAREDGATWGQIGKATHAGPDRARREFLDTVESQHRYGYLSDRDTDARRAAAGQWTDELHADTPPQARAEIEQATAAGDHDRLDALRATWWNPDHRADASADGGTALDPLDDARDRVAVAQAAVGETAEQDQAGVDDQADEAAAGCEG</sequence>
<organism evidence="2 3">
    <name type="scientific">Pseudonocardia humida</name>
    <dbReference type="NCBI Taxonomy" id="2800819"/>
    <lineage>
        <taxon>Bacteria</taxon>
        <taxon>Bacillati</taxon>
        <taxon>Actinomycetota</taxon>
        <taxon>Actinomycetes</taxon>
        <taxon>Pseudonocardiales</taxon>
        <taxon>Pseudonocardiaceae</taxon>
        <taxon>Pseudonocardia</taxon>
    </lineage>
</organism>
<gene>
    <name evidence="2" type="ORF">KDL28_27880</name>
</gene>
<keyword evidence="3" id="KW-1185">Reference proteome</keyword>
<dbReference type="RefSeq" id="WP_252443339.1">
    <property type="nucleotide sequence ID" value="NZ_JAGSOV010000060.1"/>
</dbReference>
<feature type="region of interest" description="Disordered" evidence="1">
    <location>
        <begin position="203"/>
        <end position="226"/>
    </location>
</feature>
<dbReference type="Proteomes" id="UP001165283">
    <property type="component" value="Unassembled WGS sequence"/>
</dbReference>
<evidence type="ECO:0000313" key="2">
    <source>
        <dbReference type="EMBL" id="MCO1658895.1"/>
    </source>
</evidence>
<comment type="caution">
    <text evidence="2">The sequence shown here is derived from an EMBL/GenBank/DDBJ whole genome shotgun (WGS) entry which is preliminary data.</text>
</comment>
<dbReference type="EMBL" id="JAGSOV010000060">
    <property type="protein sequence ID" value="MCO1658895.1"/>
    <property type="molecule type" value="Genomic_DNA"/>
</dbReference>